<dbReference type="PANTHER" id="PTHR45586">
    <property type="entry name" value="TPR REPEAT-CONTAINING PROTEIN PA4667"/>
    <property type="match status" value="1"/>
</dbReference>
<gene>
    <name evidence="5" type="ORF">SAE02_52590</name>
</gene>
<dbReference type="InterPro" id="IPR019734">
    <property type="entry name" value="TPR_rpt"/>
</dbReference>
<proteinExistence type="predicted"/>
<name>A0A512DXB4_9PROT</name>
<dbReference type="InterPro" id="IPR029063">
    <property type="entry name" value="SAM-dependent_MTases_sf"/>
</dbReference>
<dbReference type="Pfam" id="PF13432">
    <property type="entry name" value="TPR_16"/>
    <property type="match status" value="3"/>
</dbReference>
<evidence type="ECO:0000256" key="3">
    <source>
        <dbReference type="PROSITE-ProRule" id="PRU00339"/>
    </source>
</evidence>
<dbReference type="AlphaFoldDB" id="A0A512DXB4"/>
<dbReference type="CDD" id="cd02440">
    <property type="entry name" value="AdoMet_MTases"/>
    <property type="match status" value="1"/>
</dbReference>
<dbReference type="SMART" id="SM00028">
    <property type="entry name" value="TPR"/>
    <property type="match status" value="5"/>
</dbReference>
<evidence type="ECO:0000313" key="6">
    <source>
        <dbReference type="Proteomes" id="UP000321523"/>
    </source>
</evidence>
<dbReference type="OrthoDB" id="465636at2"/>
<evidence type="ECO:0000313" key="5">
    <source>
        <dbReference type="EMBL" id="GEO41111.1"/>
    </source>
</evidence>
<dbReference type="SUPFAM" id="SSF48452">
    <property type="entry name" value="TPR-like"/>
    <property type="match status" value="1"/>
</dbReference>
<feature type="repeat" description="TPR" evidence="3">
    <location>
        <begin position="119"/>
        <end position="152"/>
    </location>
</feature>
<feature type="repeat" description="TPR" evidence="3">
    <location>
        <begin position="187"/>
        <end position="220"/>
    </location>
</feature>
<organism evidence="5 6">
    <name type="scientific">Skermanella aerolata</name>
    <dbReference type="NCBI Taxonomy" id="393310"/>
    <lineage>
        <taxon>Bacteria</taxon>
        <taxon>Pseudomonadati</taxon>
        <taxon>Pseudomonadota</taxon>
        <taxon>Alphaproteobacteria</taxon>
        <taxon>Rhodospirillales</taxon>
        <taxon>Azospirillaceae</taxon>
        <taxon>Skermanella</taxon>
    </lineage>
</organism>
<dbReference type="RefSeq" id="WP_052831697.1">
    <property type="nucleotide sequence ID" value="NZ_BJYZ01000025.1"/>
</dbReference>
<dbReference type="Proteomes" id="UP000321523">
    <property type="component" value="Unassembled WGS sequence"/>
</dbReference>
<feature type="domain" description="Methyltransferase type 12" evidence="4">
    <location>
        <begin position="289"/>
        <end position="379"/>
    </location>
</feature>
<comment type="caution">
    <text evidence="5">The sequence shown here is derived from an EMBL/GenBank/DDBJ whole genome shotgun (WGS) entry which is preliminary data.</text>
</comment>
<dbReference type="EMBL" id="BJYZ01000025">
    <property type="protein sequence ID" value="GEO41111.1"/>
    <property type="molecule type" value="Genomic_DNA"/>
</dbReference>
<dbReference type="InterPro" id="IPR013217">
    <property type="entry name" value="Methyltransf_12"/>
</dbReference>
<evidence type="ECO:0000256" key="2">
    <source>
        <dbReference type="ARBA" id="ARBA00022803"/>
    </source>
</evidence>
<keyword evidence="6" id="KW-1185">Reference proteome</keyword>
<dbReference type="InterPro" id="IPR011990">
    <property type="entry name" value="TPR-like_helical_dom_sf"/>
</dbReference>
<dbReference type="PROSITE" id="PS50005">
    <property type="entry name" value="TPR"/>
    <property type="match status" value="2"/>
</dbReference>
<dbReference type="Gene3D" id="1.25.40.10">
    <property type="entry name" value="Tetratricopeptide repeat domain"/>
    <property type="match status" value="1"/>
</dbReference>
<reference evidence="5 6" key="1">
    <citation type="submission" date="2019-07" db="EMBL/GenBank/DDBJ databases">
        <title>Whole genome shotgun sequence of Skermanella aerolata NBRC 106429.</title>
        <authorList>
            <person name="Hosoyama A."/>
            <person name="Uohara A."/>
            <person name="Ohji S."/>
            <person name="Ichikawa N."/>
        </authorList>
    </citation>
    <scope>NUCLEOTIDE SEQUENCE [LARGE SCALE GENOMIC DNA]</scope>
    <source>
        <strain evidence="5 6">NBRC 106429</strain>
    </source>
</reference>
<dbReference type="Gene3D" id="3.40.50.150">
    <property type="entry name" value="Vaccinia Virus protein VP39"/>
    <property type="match status" value="1"/>
</dbReference>
<keyword evidence="1" id="KW-0677">Repeat</keyword>
<evidence type="ECO:0000256" key="1">
    <source>
        <dbReference type="ARBA" id="ARBA00022737"/>
    </source>
</evidence>
<dbReference type="SUPFAM" id="SSF53335">
    <property type="entry name" value="S-adenosyl-L-methionine-dependent methyltransferases"/>
    <property type="match status" value="1"/>
</dbReference>
<dbReference type="Pfam" id="PF08242">
    <property type="entry name" value="Methyltransf_12"/>
    <property type="match status" value="1"/>
</dbReference>
<sequence length="444" mass="47620">MIDTDSSHGLENFPDIAEAALIAGYALRDAGIGDAAEDSFRTAIGMAPACGEARGALAGLLADQGRWTEAVEEYRLAADLEPFRADWQYGLAEARARIGDNPGALEVWNGLLAQRPDNAMVRRALARIHVSAGQPAQAVEQFREALFLDPGDAGTTVELAEALIASGDPLAAVENLQPLLRRSPDLPRGLLSLGRAWLDLGERKKATDALYRCLDAGPDDPCAVQALICRIEGDPTETMSQAYVRALFDRYADRFDEDLTIRLKYQAPQTLRALADRLPGIADGDLDVLDVGCGTGLAGVAFRPLARRLHGSDLAPRMVEKARRRGVYDHLEVADLVSGIAGTPGAWDLIVAADVLVYVGDLEPVMRASALGLRPGGYFCASVEHCGGDGYLLGPSRRYAHSAAYLRRVVAESGLELSVLEDAVPRWEKGQPVPGLAFAVKRSD</sequence>
<dbReference type="PANTHER" id="PTHR45586:SF1">
    <property type="entry name" value="LIPOPOLYSACCHARIDE ASSEMBLY PROTEIN B"/>
    <property type="match status" value="1"/>
</dbReference>
<dbReference type="InterPro" id="IPR051012">
    <property type="entry name" value="CellSynth/LPSAsmb/PSIAsmb"/>
</dbReference>
<protein>
    <recommendedName>
        <fullName evidence="4">Methyltransferase type 12 domain-containing protein</fullName>
    </recommendedName>
</protein>
<keyword evidence="2 3" id="KW-0802">TPR repeat</keyword>
<evidence type="ECO:0000259" key="4">
    <source>
        <dbReference type="Pfam" id="PF08242"/>
    </source>
</evidence>
<accession>A0A512DXB4</accession>